<dbReference type="Pfam" id="PF13385">
    <property type="entry name" value="Laminin_G_3"/>
    <property type="match status" value="1"/>
</dbReference>
<dbReference type="InterPro" id="IPR013320">
    <property type="entry name" value="ConA-like_dom_sf"/>
</dbReference>
<dbReference type="EMBL" id="LAZR01003544">
    <property type="protein sequence ID" value="KKN17213.1"/>
    <property type="molecule type" value="Genomic_DNA"/>
</dbReference>
<evidence type="ECO:0000313" key="1">
    <source>
        <dbReference type="EMBL" id="KKN17213.1"/>
    </source>
</evidence>
<protein>
    <submittedName>
        <fullName evidence="1">Uncharacterized protein</fullName>
    </submittedName>
</protein>
<proteinExistence type="predicted"/>
<dbReference type="SUPFAM" id="SSF49899">
    <property type="entry name" value="Concanavalin A-like lectins/glucanases"/>
    <property type="match status" value="1"/>
</dbReference>
<organism evidence="1">
    <name type="scientific">marine sediment metagenome</name>
    <dbReference type="NCBI Taxonomy" id="412755"/>
    <lineage>
        <taxon>unclassified sequences</taxon>
        <taxon>metagenomes</taxon>
        <taxon>ecological metagenomes</taxon>
    </lineage>
</organism>
<gene>
    <name evidence="1" type="ORF">LCGC14_0968000</name>
</gene>
<feature type="non-terminal residue" evidence="1">
    <location>
        <position position="177"/>
    </location>
</feature>
<reference evidence="1" key="1">
    <citation type="journal article" date="2015" name="Nature">
        <title>Complex archaea that bridge the gap between prokaryotes and eukaryotes.</title>
        <authorList>
            <person name="Spang A."/>
            <person name="Saw J.H."/>
            <person name="Jorgensen S.L."/>
            <person name="Zaremba-Niedzwiedzka K."/>
            <person name="Martijn J."/>
            <person name="Lind A.E."/>
            <person name="van Eijk R."/>
            <person name="Schleper C."/>
            <person name="Guy L."/>
            <person name="Ettema T.J."/>
        </authorList>
    </citation>
    <scope>NUCLEOTIDE SEQUENCE</scope>
</reference>
<dbReference type="AlphaFoldDB" id="A0A0F9RIY0"/>
<sequence>MVHIGSGLGSKALNTYALLDQFLTVLGSTTTSFWPLVESTGAIVRTYGESAHIFTMTDAGANGFHPVQHAGFVQSYHFDKTDDQHGAGEDHADFSFDDSGTNVCSFGAFVNRDVASSEQSILAKYDVAGTDREWKLSIDGSNKLRFELYDDNANAAEIATGGTNLTLNKWQFVVVTY</sequence>
<comment type="caution">
    <text evidence="1">The sequence shown here is derived from an EMBL/GenBank/DDBJ whole genome shotgun (WGS) entry which is preliminary data.</text>
</comment>
<name>A0A0F9RIY0_9ZZZZ</name>
<dbReference type="Gene3D" id="2.60.120.200">
    <property type="match status" value="1"/>
</dbReference>
<accession>A0A0F9RIY0</accession>